<sequence length="158" mass="17478">MHTDRPETRTLTTQPTAVRRALLHSDELSSWLPRAFGDVAVFLYRQGIAPKGYPFARYHPHSDGRVHVEAGFPVADPITGDSTVVPSSLPGGHVVAAWHNGPADQLRHAYHAITTWLTDQDATPTGDAWEIYHDLPAHNPHHHRTEVVQPITLTAARV</sequence>
<reference evidence="2 3" key="2">
    <citation type="journal article" date="2010" name="Stand. Genomic Sci.">
        <title>Complete genome sequence of Kribbella flavida type strain (IFO 14399).</title>
        <authorList>
            <person name="Pukall R."/>
            <person name="Lapidus A."/>
            <person name="Glavina Del Rio T."/>
            <person name="Copeland A."/>
            <person name="Tice H."/>
            <person name="Cheng J.-F."/>
            <person name="Lucas S."/>
            <person name="Chen F."/>
            <person name="Nolan M."/>
            <person name="LaButti K."/>
            <person name="Pati A."/>
            <person name="Ivanova N."/>
            <person name="Mavrommatis K."/>
            <person name="Mikhailova N."/>
            <person name="Pitluck S."/>
            <person name="Bruce D."/>
            <person name="Goodwin L."/>
            <person name="Land M."/>
            <person name="Hauser L."/>
            <person name="Chang Y.-J."/>
            <person name="Jeffries C.D."/>
            <person name="Chen A."/>
            <person name="Palaniappan K."/>
            <person name="Chain P."/>
            <person name="Rohde M."/>
            <person name="Goeker M."/>
            <person name="Bristow J."/>
            <person name="Eisen J.A."/>
            <person name="Markowitz V."/>
            <person name="Hugenholtz P."/>
            <person name="Kyrpides N.C."/>
            <person name="Klenk H.-P."/>
            <person name="Brettin T."/>
        </authorList>
    </citation>
    <scope>NUCLEOTIDE SEQUENCE [LARGE SCALE GENOMIC DNA]</scope>
    <source>
        <strain evidence="3">DSM 17836 / JCM 10339 / NBRC 14399</strain>
    </source>
</reference>
<dbReference type="Pfam" id="PF06445">
    <property type="entry name" value="GyrI-like"/>
    <property type="match status" value="1"/>
</dbReference>
<dbReference type="InterPro" id="IPR029442">
    <property type="entry name" value="GyrI-like"/>
</dbReference>
<protein>
    <submittedName>
        <fullName evidence="2">Transcriptional activator ligand binding domain protein</fullName>
    </submittedName>
</protein>
<dbReference type="SUPFAM" id="SSF55136">
    <property type="entry name" value="Probable bacterial effector-binding domain"/>
    <property type="match status" value="1"/>
</dbReference>
<reference evidence="3" key="1">
    <citation type="submission" date="2009-09" db="EMBL/GenBank/DDBJ databases">
        <title>The complete genome of Kribbella flavida DSM 17836.</title>
        <authorList>
            <consortium name="US DOE Joint Genome Institute (JGI-PGF)"/>
            <person name="Lucas S."/>
            <person name="Copeland A."/>
            <person name="Lapidus A."/>
            <person name="Glavina del Rio T."/>
            <person name="Dalin E."/>
            <person name="Tice H."/>
            <person name="Bruce D."/>
            <person name="Goodwin L."/>
            <person name="Pitluck S."/>
            <person name="Kyrpides N."/>
            <person name="Mavromatis K."/>
            <person name="Ivanova N."/>
            <person name="Saunders E."/>
            <person name="Brettin T."/>
            <person name="Detter J.C."/>
            <person name="Han C."/>
            <person name="Larimer F."/>
            <person name="Land M."/>
            <person name="Hauser L."/>
            <person name="Markowitz V."/>
            <person name="Cheng J.-F."/>
            <person name="Hugenholtz P."/>
            <person name="Woyke T."/>
            <person name="Wu D."/>
            <person name="Pukall R."/>
            <person name="Klenk H.-P."/>
            <person name="Eisen J.A."/>
        </authorList>
    </citation>
    <scope>NUCLEOTIDE SEQUENCE [LARGE SCALE GENOMIC DNA]</scope>
    <source>
        <strain evidence="3">DSM 17836 / JCM 10339 / NBRC 14399</strain>
    </source>
</reference>
<dbReference type="RefSeq" id="WP_012921434.1">
    <property type="nucleotide sequence ID" value="NC_013729.1"/>
</dbReference>
<dbReference type="KEGG" id="kfl:Kfla_3825"/>
<dbReference type="OrthoDB" id="795001at2"/>
<dbReference type="InterPro" id="IPR011256">
    <property type="entry name" value="Reg_factor_effector_dom_sf"/>
</dbReference>
<dbReference type="AlphaFoldDB" id="D2PPV4"/>
<evidence type="ECO:0000313" key="2">
    <source>
        <dbReference type="EMBL" id="ADB32878.1"/>
    </source>
</evidence>
<feature type="domain" description="AraC effector-binding" evidence="1">
    <location>
        <begin position="4"/>
        <end position="152"/>
    </location>
</feature>
<evidence type="ECO:0000313" key="3">
    <source>
        <dbReference type="Proteomes" id="UP000007967"/>
    </source>
</evidence>
<dbReference type="Proteomes" id="UP000007967">
    <property type="component" value="Chromosome"/>
</dbReference>
<keyword evidence="3" id="KW-1185">Reference proteome</keyword>
<dbReference type="HOGENOM" id="CLU_113664_2_2_11"/>
<gene>
    <name evidence="2" type="ordered locus">Kfla_3825</name>
</gene>
<dbReference type="Gene3D" id="3.20.80.10">
    <property type="entry name" value="Regulatory factor, effector binding domain"/>
    <property type="match status" value="1"/>
</dbReference>
<dbReference type="eggNOG" id="COG4978">
    <property type="taxonomic scope" value="Bacteria"/>
</dbReference>
<dbReference type="EMBL" id="CP001736">
    <property type="protein sequence ID" value="ADB32878.1"/>
    <property type="molecule type" value="Genomic_DNA"/>
</dbReference>
<dbReference type="SMART" id="SM00871">
    <property type="entry name" value="AraC_E_bind"/>
    <property type="match status" value="1"/>
</dbReference>
<name>D2PPV4_KRIFD</name>
<evidence type="ECO:0000259" key="1">
    <source>
        <dbReference type="SMART" id="SM00871"/>
    </source>
</evidence>
<organism evidence="2 3">
    <name type="scientific">Kribbella flavida (strain DSM 17836 / JCM 10339 / NBRC 14399)</name>
    <dbReference type="NCBI Taxonomy" id="479435"/>
    <lineage>
        <taxon>Bacteria</taxon>
        <taxon>Bacillati</taxon>
        <taxon>Actinomycetota</taxon>
        <taxon>Actinomycetes</taxon>
        <taxon>Propionibacteriales</taxon>
        <taxon>Kribbellaceae</taxon>
        <taxon>Kribbella</taxon>
    </lineage>
</organism>
<dbReference type="STRING" id="479435.Kfla_3825"/>
<accession>D2PPV4</accession>
<dbReference type="InterPro" id="IPR010499">
    <property type="entry name" value="AraC_E-bd"/>
</dbReference>
<proteinExistence type="predicted"/>